<proteinExistence type="predicted"/>
<feature type="transmembrane region" description="Helical" evidence="1">
    <location>
        <begin position="314"/>
        <end position="331"/>
    </location>
</feature>
<dbReference type="OrthoDB" id="4505917at2759"/>
<keyword evidence="1" id="KW-1133">Transmembrane helix</keyword>
<keyword evidence="3" id="KW-1185">Reference proteome</keyword>
<sequence length="435" mass="48683">MVICYHLPTPCPLDIWQRVKRERSCPQEVTASPAPDIINTGSSDRTTGAAINLTTPSDKPASQITFSQKNYVERMTNSMVLDKTDIQAYMKTLALIKAKYMVYKNHLLINRNGIDQINITSNIPSEISRMYRIWITALLGAWLLTRLVYQLGQWTIQHHIAASLGQCLSRELPWLLQAINIATAFKVILVGVLLGANIILLLMSAHGWADVQQRAAKLAILNLLPLSTGLTFDLPAHLLGISCSAVAWLHRWFRQVMAAYSLLHGAITITRADKPIPSMRHDWVPLLAAAAILMIIPVTLHVVVRRHYQITIRIHYLLAVTAMVALAYHIWDRGSDSRWQDFARASNSSPSISLTGMMRPDRPALLLGPYSRSINFSLFGTIVFIIKDIGMLQVLPYIRMLIQASEQRQAMLLTNARPPMLARQLDAGPVGPRPQ</sequence>
<accession>A0A319B5H9</accession>
<organism evidence="2 3">
    <name type="scientific">Aspergillus vadensis (strain CBS 113365 / IMI 142717 / IBT 24658)</name>
    <dbReference type="NCBI Taxonomy" id="1448311"/>
    <lineage>
        <taxon>Eukaryota</taxon>
        <taxon>Fungi</taxon>
        <taxon>Dikarya</taxon>
        <taxon>Ascomycota</taxon>
        <taxon>Pezizomycotina</taxon>
        <taxon>Eurotiomycetes</taxon>
        <taxon>Eurotiomycetidae</taxon>
        <taxon>Eurotiales</taxon>
        <taxon>Aspergillaceae</taxon>
        <taxon>Aspergillus</taxon>
        <taxon>Aspergillus subgen. Circumdati</taxon>
    </lineage>
</organism>
<evidence type="ECO:0000256" key="1">
    <source>
        <dbReference type="SAM" id="Phobius"/>
    </source>
</evidence>
<feature type="transmembrane region" description="Helical" evidence="1">
    <location>
        <begin position="376"/>
        <end position="398"/>
    </location>
</feature>
<name>A0A319B5H9_ASPVC</name>
<feature type="transmembrane region" description="Helical" evidence="1">
    <location>
        <begin position="178"/>
        <end position="202"/>
    </location>
</feature>
<feature type="transmembrane region" description="Helical" evidence="1">
    <location>
        <begin position="131"/>
        <end position="149"/>
    </location>
</feature>
<evidence type="ECO:0000313" key="2">
    <source>
        <dbReference type="EMBL" id="PYH67151.1"/>
    </source>
</evidence>
<dbReference type="AlphaFoldDB" id="A0A319B5H9"/>
<reference evidence="2" key="1">
    <citation type="submission" date="2016-12" db="EMBL/GenBank/DDBJ databases">
        <title>The genomes of Aspergillus section Nigri reveals drivers in fungal speciation.</title>
        <authorList>
            <consortium name="DOE Joint Genome Institute"/>
            <person name="Vesth T.C."/>
            <person name="Nybo J."/>
            <person name="Theobald S."/>
            <person name="Brandl J."/>
            <person name="Frisvad J.C."/>
            <person name="Nielsen K.F."/>
            <person name="Lyhne E.K."/>
            <person name="Kogle M.E."/>
            <person name="Kuo A."/>
            <person name="Riley R."/>
            <person name="Clum A."/>
            <person name="Nolan M."/>
            <person name="Lipzen A."/>
            <person name="Salamov A."/>
            <person name="Henrissat B."/>
            <person name="Wiebenga A."/>
            <person name="De Vries R.P."/>
            <person name="Grigoriev I.V."/>
            <person name="Mortensen U.H."/>
            <person name="Andersen M.R."/>
            <person name="Baker S.E."/>
        </authorList>
    </citation>
    <scope>NUCLEOTIDE SEQUENCE [LARGE SCALE GENOMIC DNA]</scope>
    <source>
        <strain evidence="2">CBS 113365</strain>
    </source>
</reference>
<protein>
    <recommendedName>
        <fullName evidence="4">Ferric oxidoreductase domain-containing protein</fullName>
    </recommendedName>
</protein>
<dbReference type="Proteomes" id="UP000248405">
    <property type="component" value="Unassembled WGS sequence"/>
</dbReference>
<gene>
    <name evidence="2" type="ORF">BO88DRAFT_427299</name>
</gene>
<evidence type="ECO:0008006" key="4">
    <source>
        <dbReference type="Google" id="ProtNLM"/>
    </source>
</evidence>
<keyword evidence="1" id="KW-0812">Transmembrane</keyword>
<dbReference type="EMBL" id="KZ821631">
    <property type="protein sequence ID" value="PYH67151.1"/>
    <property type="molecule type" value="Genomic_DNA"/>
</dbReference>
<dbReference type="GeneID" id="37213589"/>
<dbReference type="RefSeq" id="XP_025560945.1">
    <property type="nucleotide sequence ID" value="XM_025708997.1"/>
</dbReference>
<keyword evidence="1" id="KW-0472">Membrane</keyword>
<feature type="transmembrane region" description="Helical" evidence="1">
    <location>
        <begin position="283"/>
        <end position="302"/>
    </location>
</feature>
<evidence type="ECO:0000313" key="3">
    <source>
        <dbReference type="Proteomes" id="UP000248405"/>
    </source>
</evidence>